<organism evidence="12 13">
    <name type="scientific">Chironomus riparius</name>
    <dbReference type="NCBI Taxonomy" id="315576"/>
    <lineage>
        <taxon>Eukaryota</taxon>
        <taxon>Metazoa</taxon>
        <taxon>Ecdysozoa</taxon>
        <taxon>Arthropoda</taxon>
        <taxon>Hexapoda</taxon>
        <taxon>Insecta</taxon>
        <taxon>Pterygota</taxon>
        <taxon>Neoptera</taxon>
        <taxon>Endopterygota</taxon>
        <taxon>Diptera</taxon>
        <taxon>Nematocera</taxon>
        <taxon>Chironomoidea</taxon>
        <taxon>Chironomidae</taxon>
        <taxon>Chironominae</taxon>
        <taxon>Chironomus</taxon>
    </lineage>
</organism>
<keyword evidence="6" id="KW-0256">Endoplasmic reticulum</keyword>
<dbReference type="OrthoDB" id="448649at2759"/>
<dbReference type="Proteomes" id="UP001153620">
    <property type="component" value="Chromosome 4"/>
</dbReference>
<evidence type="ECO:0000256" key="9">
    <source>
        <dbReference type="ARBA" id="ARBA00023180"/>
    </source>
</evidence>
<keyword evidence="7" id="KW-0653">Protein transport</keyword>
<feature type="signal peptide" evidence="11">
    <location>
        <begin position="1"/>
        <end position="20"/>
    </location>
</feature>
<evidence type="ECO:0000256" key="4">
    <source>
        <dbReference type="ARBA" id="ARBA00022448"/>
    </source>
</evidence>
<evidence type="ECO:0000256" key="11">
    <source>
        <dbReference type="SAM" id="SignalP"/>
    </source>
</evidence>
<evidence type="ECO:0000256" key="6">
    <source>
        <dbReference type="ARBA" id="ARBA00022824"/>
    </source>
</evidence>
<keyword evidence="8" id="KW-0811">Translocation</keyword>
<dbReference type="AlphaFoldDB" id="A0A9N9S9P0"/>
<keyword evidence="13" id="KW-1185">Reference proteome</keyword>
<keyword evidence="4" id="KW-0813">Transport</keyword>
<dbReference type="SUPFAM" id="SSF48371">
    <property type="entry name" value="ARM repeat"/>
    <property type="match status" value="1"/>
</dbReference>
<reference evidence="12" key="1">
    <citation type="submission" date="2022-01" db="EMBL/GenBank/DDBJ databases">
        <authorList>
            <person name="King R."/>
        </authorList>
    </citation>
    <scope>NUCLEOTIDE SEQUENCE</scope>
</reference>
<feature type="region of interest" description="Disordered" evidence="10">
    <location>
        <begin position="72"/>
        <end position="108"/>
    </location>
</feature>
<evidence type="ECO:0000313" key="12">
    <source>
        <dbReference type="EMBL" id="CAG9812272.1"/>
    </source>
</evidence>
<dbReference type="PANTHER" id="PTHR19316">
    <property type="entry name" value="PROTEIN FOLDING REGULATOR"/>
    <property type="match status" value="1"/>
</dbReference>
<evidence type="ECO:0000256" key="3">
    <source>
        <dbReference type="ARBA" id="ARBA00015352"/>
    </source>
</evidence>
<evidence type="ECO:0000256" key="10">
    <source>
        <dbReference type="SAM" id="MobiDB-lite"/>
    </source>
</evidence>
<keyword evidence="9" id="KW-0325">Glycoprotein</keyword>
<keyword evidence="5 11" id="KW-0732">Signal</keyword>
<dbReference type="InterPro" id="IPR011989">
    <property type="entry name" value="ARM-like"/>
</dbReference>
<dbReference type="GO" id="GO:0005788">
    <property type="term" value="C:endoplasmic reticulum lumen"/>
    <property type="evidence" value="ECO:0007669"/>
    <property type="project" value="UniProtKB-SubCell"/>
</dbReference>
<dbReference type="InterPro" id="IPR016024">
    <property type="entry name" value="ARM-type_fold"/>
</dbReference>
<accession>A0A9N9S9P0</accession>
<dbReference type="GO" id="GO:0000774">
    <property type="term" value="F:adenyl-nucleotide exchange factor activity"/>
    <property type="evidence" value="ECO:0007669"/>
    <property type="project" value="TreeGrafter"/>
</dbReference>
<feature type="compositionally biased region" description="Polar residues" evidence="10">
    <location>
        <begin position="89"/>
        <end position="108"/>
    </location>
</feature>
<dbReference type="InterPro" id="IPR050693">
    <property type="entry name" value="Hsp70_NEF-Inhibitors"/>
</dbReference>
<dbReference type="Gene3D" id="1.25.10.10">
    <property type="entry name" value="Leucine-rich Repeat Variant"/>
    <property type="match status" value="1"/>
</dbReference>
<comment type="similarity">
    <text evidence="2">Belongs to the SIL1 family.</text>
</comment>
<name>A0A9N9S9P0_9DIPT</name>
<dbReference type="GO" id="GO:0015031">
    <property type="term" value="P:protein transport"/>
    <property type="evidence" value="ECO:0007669"/>
    <property type="project" value="UniProtKB-KW"/>
</dbReference>
<protein>
    <recommendedName>
        <fullName evidence="3">Nucleotide exchange factor SIL1</fullName>
    </recommendedName>
</protein>
<evidence type="ECO:0000256" key="1">
    <source>
        <dbReference type="ARBA" id="ARBA00004319"/>
    </source>
</evidence>
<dbReference type="EMBL" id="OU895880">
    <property type="protein sequence ID" value="CAG9812272.1"/>
    <property type="molecule type" value="Genomic_DNA"/>
</dbReference>
<evidence type="ECO:0000256" key="2">
    <source>
        <dbReference type="ARBA" id="ARBA00010588"/>
    </source>
</evidence>
<sequence>MIKIKLVVILLSLNLLSTFADEVKLSLSKDGKGDNATFVATEEWQEIKPGQKVPQGLHYRMNLQTGKKEAKLLDPNEQSSNNDDDTRPSIPTSLQATQSQNNEDSTNIEENARQRLEDALKNIPADKFDDDTEEKWKEISKNFRSYEKIKEELQDVDLNPKTEGEVMQQLVDEFFDDKIDSTRRLEVLKDLEYLMHSIDNSLLFISSGGLEKILIPNLVNQTDLNLRVVLLKMFGAMLQNNLQAKKYVSEKTNLGNEILNSMSKTENLQELSAALYATGSLMRNNKLLSPEILKKTLVILLKILTKSSINLSIKIKDLTLISDLISDQNFDENFVESQKVCNQIAKFFEEHRNSLIIDTDAAEKCASSLLNLQVCNQNWSELPMFRHTLLVVMNNYKIRLNEESDEDIKFVYSLVIEHFENLNEELYGDLKITDDDLTPKYQENIKDEL</sequence>
<evidence type="ECO:0000256" key="7">
    <source>
        <dbReference type="ARBA" id="ARBA00022927"/>
    </source>
</evidence>
<reference evidence="12" key="2">
    <citation type="submission" date="2022-10" db="EMBL/GenBank/DDBJ databases">
        <authorList>
            <consortium name="ENA_rothamsted_submissions"/>
            <consortium name="culmorum"/>
            <person name="King R."/>
        </authorList>
    </citation>
    <scope>NUCLEOTIDE SEQUENCE</scope>
</reference>
<gene>
    <name evidence="12" type="ORF">CHIRRI_LOCUS15077</name>
</gene>
<evidence type="ECO:0000256" key="8">
    <source>
        <dbReference type="ARBA" id="ARBA00023010"/>
    </source>
</evidence>
<feature type="chain" id="PRO_5040387925" description="Nucleotide exchange factor SIL1" evidence="11">
    <location>
        <begin position="21"/>
        <end position="449"/>
    </location>
</feature>
<evidence type="ECO:0000313" key="13">
    <source>
        <dbReference type="Proteomes" id="UP001153620"/>
    </source>
</evidence>
<comment type="subcellular location">
    <subcellularLocation>
        <location evidence="1">Endoplasmic reticulum lumen</location>
    </subcellularLocation>
</comment>
<evidence type="ECO:0000256" key="5">
    <source>
        <dbReference type="ARBA" id="ARBA00022729"/>
    </source>
</evidence>
<dbReference type="PANTHER" id="PTHR19316:SF35">
    <property type="entry name" value="NUCLEOTIDE EXCHANGE FACTOR SIL1"/>
    <property type="match status" value="1"/>
</dbReference>
<proteinExistence type="inferred from homology"/>